<dbReference type="SMART" id="SM00448">
    <property type="entry name" value="REC"/>
    <property type="match status" value="1"/>
</dbReference>
<dbReference type="PANTHER" id="PTHR37299">
    <property type="entry name" value="TRANSCRIPTIONAL REGULATOR-RELATED"/>
    <property type="match status" value="1"/>
</dbReference>
<dbReference type="Pfam" id="PF04397">
    <property type="entry name" value="LytTR"/>
    <property type="match status" value="1"/>
</dbReference>
<dbReference type="PROSITE" id="PS50930">
    <property type="entry name" value="HTH_LYTTR"/>
    <property type="match status" value="1"/>
</dbReference>
<evidence type="ECO:0000256" key="2">
    <source>
        <dbReference type="ARBA" id="ARBA00024867"/>
    </source>
</evidence>
<protein>
    <recommendedName>
        <fullName evidence="1">Stage 0 sporulation protein A homolog</fullName>
    </recommendedName>
</protein>
<dbReference type="GO" id="GO:0000156">
    <property type="term" value="F:phosphorelay response regulator activity"/>
    <property type="evidence" value="ECO:0007669"/>
    <property type="project" value="InterPro"/>
</dbReference>
<evidence type="ECO:0000259" key="5">
    <source>
        <dbReference type="PROSITE" id="PS50930"/>
    </source>
</evidence>
<dbReference type="InterPro" id="IPR007492">
    <property type="entry name" value="LytTR_DNA-bd_dom"/>
</dbReference>
<dbReference type="AlphaFoldDB" id="A0A9D1NZB5"/>
<dbReference type="InterPro" id="IPR046947">
    <property type="entry name" value="LytR-like"/>
</dbReference>
<dbReference type="PROSITE" id="PS50110">
    <property type="entry name" value="RESPONSE_REGULATORY"/>
    <property type="match status" value="1"/>
</dbReference>
<gene>
    <name evidence="6" type="ORF">IAC80_06615</name>
</gene>
<feature type="domain" description="HTH LytTR-type" evidence="5">
    <location>
        <begin position="138"/>
        <end position="238"/>
    </location>
</feature>
<comment type="caution">
    <text evidence="6">The sequence shown here is derived from an EMBL/GenBank/DDBJ whole genome shotgun (WGS) entry which is preliminary data.</text>
</comment>
<reference evidence="6" key="2">
    <citation type="journal article" date="2021" name="PeerJ">
        <title>Extensive microbial diversity within the chicken gut microbiome revealed by metagenomics and culture.</title>
        <authorList>
            <person name="Gilroy R."/>
            <person name="Ravi A."/>
            <person name="Getino M."/>
            <person name="Pursley I."/>
            <person name="Horton D.L."/>
            <person name="Alikhan N.F."/>
            <person name="Baker D."/>
            <person name="Gharbi K."/>
            <person name="Hall N."/>
            <person name="Watson M."/>
            <person name="Adriaenssens E.M."/>
            <person name="Foster-Nyarko E."/>
            <person name="Jarju S."/>
            <person name="Secka A."/>
            <person name="Antonio M."/>
            <person name="Oren A."/>
            <person name="Chaudhuri R.R."/>
            <person name="La Ragione R."/>
            <person name="Hildebrand F."/>
            <person name="Pallen M.J."/>
        </authorList>
    </citation>
    <scope>NUCLEOTIDE SEQUENCE</scope>
    <source>
        <strain evidence="6">ChiBcec6-7307</strain>
    </source>
</reference>
<organism evidence="6 7">
    <name type="scientific">Candidatus Merdiplasma excrementigallinarum</name>
    <dbReference type="NCBI Taxonomy" id="2840864"/>
    <lineage>
        <taxon>Bacteria</taxon>
        <taxon>Bacillati</taxon>
        <taxon>Bacillota</taxon>
        <taxon>Clostridia</taxon>
        <taxon>Lachnospirales</taxon>
        <taxon>Lachnospiraceae</taxon>
        <taxon>Lachnospiraceae incertae sedis</taxon>
        <taxon>Candidatus Merdiplasma</taxon>
    </lineage>
</organism>
<dbReference type="GO" id="GO:0003677">
    <property type="term" value="F:DNA binding"/>
    <property type="evidence" value="ECO:0007669"/>
    <property type="project" value="InterPro"/>
</dbReference>
<dbReference type="Proteomes" id="UP000886889">
    <property type="component" value="Unassembled WGS sequence"/>
</dbReference>
<dbReference type="InterPro" id="IPR011006">
    <property type="entry name" value="CheY-like_superfamily"/>
</dbReference>
<dbReference type="InterPro" id="IPR001789">
    <property type="entry name" value="Sig_transdc_resp-reg_receiver"/>
</dbReference>
<dbReference type="PANTHER" id="PTHR37299:SF1">
    <property type="entry name" value="STAGE 0 SPORULATION PROTEIN A HOMOLOG"/>
    <property type="match status" value="1"/>
</dbReference>
<evidence type="ECO:0000313" key="7">
    <source>
        <dbReference type="Proteomes" id="UP000886889"/>
    </source>
</evidence>
<evidence type="ECO:0000256" key="3">
    <source>
        <dbReference type="PROSITE-ProRule" id="PRU00169"/>
    </source>
</evidence>
<comment type="function">
    <text evidence="2">May play the central regulatory role in sporulation. It may be an element of the effector pathway responsible for the activation of sporulation genes in response to nutritional stress. Spo0A may act in concert with spo0H (a sigma factor) to control the expression of some genes that are critical to the sporulation process.</text>
</comment>
<dbReference type="EMBL" id="DVOS01000056">
    <property type="protein sequence ID" value="HIV23595.1"/>
    <property type="molecule type" value="Genomic_DNA"/>
</dbReference>
<sequence length="242" mass="27628">MYQYRMAVCEDDETVREGICGFCDRILTEEQIPHQIAAFSSAEELEACLAENRGSDEPAFHLLILDILMGEKTGMELAMELREEDDATGIIFITGCEEYMGMGYDVQAIQFLVKPLNWEKLKKALLNDWRKKGRQDLLLIKKGRQSLQLPLSEILYAEADGNHGIRIILKEGEEGFPVSLSELEEMASGGPLIRCHNSYLVNMNQVRRLDRQNFILQNGKKIPISRKYLKVCQEKLVSSINR</sequence>
<feature type="domain" description="Response regulatory" evidence="4">
    <location>
        <begin position="5"/>
        <end position="129"/>
    </location>
</feature>
<dbReference type="Pfam" id="PF00072">
    <property type="entry name" value="Response_reg"/>
    <property type="match status" value="1"/>
</dbReference>
<accession>A0A9D1NZB5</accession>
<feature type="modified residue" description="4-aspartylphosphate" evidence="3">
    <location>
        <position position="66"/>
    </location>
</feature>
<keyword evidence="3" id="KW-0597">Phosphoprotein</keyword>
<evidence type="ECO:0000256" key="1">
    <source>
        <dbReference type="ARBA" id="ARBA00018672"/>
    </source>
</evidence>
<evidence type="ECO:0000313" key="6">
    <source>
        <dbReference type="EMBL" id="HIV23595.1"/>
    </source>
</evidence>
<name>A0A9D1NZB5_9FIRM</name>
<dbReference type="SUPFAM" id="SSF52172">
    <property type="entry name" value="CheY-like"/>
    <property type="match status" value="1"/>
</dbReference>
<evidence type="ECO:0000259" key="4">
    <source>
        <dbReference type="PROSITE" id="PS50110"/>
    </source>
</evidence>
<proteinExistence type="predicted"/>
<dbReference type="Gene3D" id="2.40.50.1020">
    <property type="entry name" value="LytTr DNA-binding domain"/>
    <property type="match status" value="1"/>
</dbReference>
<reference evidence="6" key="1">
    <citation type="submission" date="2020-10" db="EMBL/GenBank/DDBJ databases">
        <authorList>
            <person name="Gilroy R."/>
        </authorList>
    </citation>
    <scope>NUCLEOTIDE SEQUENCE</scope>
    <source>
        <strain evidence="6">ChiBcec6-7307</strain>
    </source>
</reference>
<dbReference type="Gene3D" id="3.40.50.2300">
    <property type="match status" value="1"/>
</dbReference>
<dbReference type="SMART" id="SM00850">
    <property type="entry name" value="LytTR"/>
    <property type="match status" value="1"/>
</dbReference>